<evidence type="ECO:0000256" key="7">
    <source>
        <dbReference type="ARBA" id="ARBA00022506"/>
    </source>
</evidence>
<evidence type="ECO:0000256" key="24">
    <source>
        <dbReference type="ARBA" id="ARBA00023054"/>
    </source>
</evidence>
<evidence type="ECO:0000256" key="35">
    <source>
        <dbReference type="SAM" id="MobiDB-lite"/>
    </source>
</evidence>
<feature type="domain" description="Human immunodeficiency virus 1 envelope glycoprotein Gp120" evidence="36">
    <location>
        <begin position="34"/>
        <end position="513"/>
    </location>
</feature>
<dbReference type="InterPro" id="IPR036377">
    <property type="entry name" value="Gp120_core_sf"/>
</dbReference>
<keyword evidence="26 33" id="KW-0564">Palmitate</keyword>
<evidence type="ECO:0000256" key="27">
    <source>
        <dbReference type="ARBA" id="ARBA00023157"/>
    </source>
</evidence>
<feature type="coiled-coil region" evidence="33">
    <location>
        <begin position="635"/>
        <end position="669"/>
    </location>
</feature>
<dbReference type="GO" id="GO:0044175">
    <property type="term" value="C:host cell endosome membrane"/>
    <property type="evidence" value="ECO:0007669"/>
    <property type="project" value="UniProtKB-SubCell"/>
</dbReference>
<comment type="domain">
    <text evidence="33">The CD4-binding region is targeted by the antibody b12.</text>
</comment>
<reference evidence="39" key="1">
    <citation type="journal article" date="2011" name="Retrovirology">
        <title>Conformational alterations in the CD4 binding cavity of HIV-1 gp120 influencing gp120-CD4 interactions and fusogenicity of HIV-1 envelopes derived from brain and other tissues.</title>
        <authorList>
            <person name="Gray L."/>
            <person name="Sterjovski J."/>
            <person name="Ramsland P.A."/>
            <person name="Churchill M.J."/>
            <person name="Gorry P.R."/>
        </authorList>
    </citation>
    <scope>NUCLEOTIDE SEQUENCE</scope>
    <source>
        <strain evidence="39">UK1br10</strain>
        <strain evidence="38">UK1br11</strain>
    </source>
</reference>
<dbReference type="CDD" id="cd09909">
    <property type="entry name" value="HIV-1-like_HR1-HR2"/>
    <property type="match status" value="1"/>
</dbReference>
<dbReference type="GO" id="GO:0020002">
    <property type="term" value="C:host cell plasma membrane"/>
    <property type="evidence" value="ECO:0007669"/>
    <property type="project" value="UniProtKB-SubCell"/>
</dbReference>
<evidence type="ECO:0000256" key="25">
    <source>
        <dbReference type="ARBA" id="ARBA00023136"/>
    </source>
</evidence>
<comment type="domain">
    <text evidence="33">The membrane proximal external region (MPER) present in gp41 is a tryptophan-rich region recognized by the antibodies 2F5, Z13, and 4E10. MPER seems to play a role in fusion.</text>
</comment>
<evidence type="ECO:0000256" key="30">
    <source>
        <dbReference type="ARBA" id="ARBA00023288"/>
    </source>
</evidence>
<feature type="transmembrane region" description="Helical" evidence="34">
    <location>
        <begin position="20"/>
        <end position="42"/>
    </location>
</feature>
<comment type="miscellaneous">
    <text evidence="33">HIV-1 lineages are divided in three main groups, M (for Major), O (for Outlier), and N (for New, or Non-M, Non-O). The vast majority of strains found worldwide belong to the group M. Group O seems to be endemic to and largely confined to Cameroon and neighboring countries in West Central Africa, where these viruses represent a small minority of HIV-1 strains. The group N is represented by a limited number of isolates from Cameroonian persons. The group M is further subdivided in 9 clades or subtypes (A to D, F to H, J and K).</text>
</comment>
<keyword evidence="30 33" id="KW-0449">Lipoprotein</keyword>
<evidence type="ECO:0000256" key="20">
    <source>
        <dbReference type="ARBA" id="ARBA00022879"/>
    </source>
</evidence>
<keyword evidence="22 33" id="KW-1133">Transmembrane helix</keyword>
<dbReference type="Gene3D" id="1.20.5.490">
    <property type="entry name" value="Single helix bin"/>
    <property type="match status" value="1"/>
</dbReference>
<organism evidence="39">
    <name type="scientific">Human immunodeficiency virus type 1</name>
    <name type="common">HIV-1</name>
    <dbReference type="NCBI Taxonomy" id="11676"/>
    <lineage>
        <taxon>Viruses</taxon>
        <taxon>Riboviria</taxon>
        <taxon>Pararnavirae</taxon>
        <taxon>Artverviricota</taxon>
        <taxon>Revtraviricetes</taxon>
        <taxon>Ortervirales</taxon>
        <taxon>Retroviridae</taxon>
        <taxon>Orthoretrovirinae</taxon>
        <taxon>Lentivirus</taxon>
        <taxon>Lentivirus humimdef1</taxon>
    </lineage>
</organism>
<evidence type="ECO:0000259" key="36">
    <source>
        <dbReference type="Pfam" id="PF00516"/>
    </source>
</evidence>
<comment type="subcellular location">
    <molecule>Surface protein gp120</molecule>
    <subcellularLocation>
        <location evidence="33">Virion membrane</location>
        <topology evidence="33">Peripheral membrane protein</topology>
    </subcellularLocation>
    <subcellularLocation>
        <location evidence="33">Host cell membrane</location>
        <topology evidence="33">Peripheral membrane protein</topology>
    </subcellularLocation>
    <subcellularLocation>
        <location evidence="33">Host endosome membrane</location>
        <topology evidence="33">Single-pass type I membrane protein</topology>
    </subcellularLocation>
    <text evidence="33">The surface protein is not anchored to the viral envelope, but associates with the extravirion surface through its binding to TM. It is probably concentrated at the site of budding and incorporated into the virions possibly by contacts between the cytoplasmic tail of Env and the N-terminus of Gag.</text>
</comment>
<feature type="domain" description="Retroviral envelope protein GP41-like" evidence="37">
    <location>
        <begin position="532"/>
        <end position="721"/>
    </location>
</feature>
<dbReference type="GO" id="GO:0016020">
    <property type="term" value="C:membrane"/>
    <property type="evidence" value="ECO:0007669"/>
    <property type="project" value="UniProtKB-UniRule"/>
</dbReference>
<comment type="domain">
    <text evidence="33">The YXXL motif is involved in determining the exact site of viral release at the surface of infected mononuclear cells and promotes endocytosis. YXXL and di-leucine endocytosis motifs interact directly or indirectly with the clathrin adapter complexes, opperate independently, and their activities are not additive.</text>
</comment>
<comment type="function">
    <text evidence="33">Transmembrane protein gp41: Acts as a class I viral fusion protein. Under the current model, the protein has at least 3 conformational states: pre-fusion native state, pre-hairpin intermediate state, and post-fusion hairpin state. During fusion of viral and target intracellular membranes, the coiled coil regions (heptad repeats) assume a trimer-of-hairpins structure, positioning the fusion peptide in close proximity to the C-terminal region of the ectodomain. The formation of this structure appears to drive apposition and subsequent fusion of viral and target cell membranes. Complete fusion occurs in host cell endosomes and is dynamin-dependent, however some lipid transfer might occur at the plasma membrane. The virus undergoes clathrin-dependent internalization long before endosomal fusion, thus minimizing the surface exposure of conserved viral epitopes during fusion and reducing the efficacy of inhibitors targeting these epitopes. Membranes fusion leads to delivery of the nucleocapsid into the cytoplasm.</text>
</comment>
<keyword evidence="28 33" id="KW-0325">Glycoprotein</keyword>
<dbReference type="FunFam" id="2.170.40.20:FF:000001">
    <property type="entry name" value="Envelope glycoprotein gp160"/>
    <property type="match status" value="1"/>
</dbReference>
<dbReference type="GO" id="GO:1903908">
    <property type="term" value="P:positive regulation of plasma membrane raft polarization"/>
    <property type="evidence" value="ECO:0007669"/>
    <property type="project" value="UniProtKB-UniRule"/>
</dbReference>
<keyword evidence="27 33" id="KW-1015">Disulfide bond</keyword>
<reference evidence="39" key="2">
    <citation type="submission" date="2011-05" db="EMBL/GenBank/DDBJ databases">
        <authorList>
            <person name="Gray L.R."/>
            <person name="Sterjovski J."/>
            <person name="Gabuzda D."/>
            <person name="Ramsland P.A."/>
            <person name="Chuchill M.J."/>
            <person name="Gorry P.R."/>
        </authorList>
    </citation>
    <scope>NUCLEOTIDE SEQUENCE</scope>
    <source>
        <strain evidence="39">UK1br10</strain>
        <strain evidence="38">UK1br11</strain>
    </source>
</reference>
<evidence type="ECO:0000256" key="19">
    <source>
        <dbReference type="ARBA" id="ARBA00022870"/>
    </source>
</evidence>
<keyword evidence="18 33" id="KW-0946">Virion</keyword>
<keyword evidence="31 33" id="KW-1160">Virus entry into host cell</keyword>
<evidence type="ECO:0000313" key="38">
    <source>
        <dbReference type="EMBL" id="AEH41892.1"/>
    </source>
</evidence>
<comment type="PTM">
    <text evidence="33">Specific enzymatic cleavages in vivo yield mature proteins. Envelope glycoproteins are synthesized as a inactive precursor that is heavily N-glycosylated and processed likely by host cell furin in the Golgi to yield the mature SU and TM proteins. The cleavage site between SU and TM requires the minimal sequence [KR]-X-[KR]-R. About 2 of the 9 disulfide bonds of gp41 are reduced by P4HB/PDI, following binding to CD4 receptor.</text>
</comment>
<dbReference type="HAMAP" id="MF_04083">
    <property type="entry name" value="HIV_ENV"/>
    <property type="match status" value="1"/>
</dbReference>
<keyword evidence="10 33" id="KW-1165">Clathrin-mediated endocytosis of virus by host</keyword>
<evidence type="ECO:0000256" key="2">
    <source>
        <dbReference type="ARBA" id="ARBA00004433"/>
    </source>
</evidence>
<keyword evidence="20 33" id="KW-0261">Viral envelope protein</keyword>
<feature type="transmembrane region" description="Helical" evidence="34">
    <location>
        <begin position="680"/>
        <end position="707"/>
    </location>
</feature>
<evidence type="ECO:0000256" key="23">
    <source>
        <dbReference type="ARBA" id="ARBA00023046"/>
    </source>
</evidence>
<protein>
    <recommendedName>
        <fullName evidence="33">Envelope glycoprotein gp160</fullName>
    </recommendedName>
    <alternativeName>
        <fullName evidence="33">Env polyprotein</fullName>
    </alternativeName>
    <component>
        <recommendedName>
            <fullName evidence="33">Surface protein gp120</fullName>
            <shortName evidence="33">SU</shortName>
        </recommendedName>
        <alternativeName>
            <fullName evidence="33">Glycoprotein 120</fullName>
            <shortName evidence="33">gp120</shortName>
        </alternativeName>
    </component>
    <component>
        <recommendedName>
            <fullName evidence="33">Transmembrane protein gp41</fullName>
            <shortName evidence="33">TM</shortName>
        </recommendedName>
        <alternativeName>
            <fullName evidence="33">Glycoprotein 41</fullName>
            <shortName evidence="33">gp41</shortName>
        </alternativeName>
    </component>
</protein>
<dbReference type="InterPro" id="IPR000328">
    <property type="entry name" value="GP41-like"/>
</dbReference>
<sequence>MRVKEKYQHLWRWGWRWGTMLLGMLMICSATEKLWVTVYYGVPVWKEATTTLFCASDAKAYDTEVHNVWATHACVPTDPNPQEVLLENVTENFNMWKNNMVEQMHEDIISLWDQSLKPCVKLTPLCVTLNCTDLRNATNTTNSSGRTVEGGEIKNCSFNITTSIRDKVQKEYALFYKLDIIPIANDNTSYRLISCNTSVITQACPKVSFEPIPIHYCTPAGFAIIKCNDKKFNGTGTCTNVSTVQCTHGIRPVVSTQLLLNGSLAEEEVVIRSENFTNNAKNIIVQLNETVEINCTRPNNNTRKSIPMGPGKAFYATGDIIGDIRQAHCNISRTKWNKTLKQIVIKLREQFGYNKTIIFNQSSGGDPEIVTHSFNCGGEFFYCDSSQLFNSTWMFNSTWNDTDGANSTRKNDTITLQCRIKQIINMWQQVGKAMYAPPIRGQIRCTSNITGLILTRDGGDTQNKSDPEIFRPGGGDMRDNWRSELYKYKVVKIEPLGIAPTRAKRRVVQREKRAVGMGAMFLGFLGAAGSTMGAASVTLTVQARQLLSGIVQQQSNLLRAIEAQQHLLQLTVWGIKQLQARILAVERYLKDQQLLGIWGCSGKLICTTAVPWNTSWSNKSMEQIWDNMTWMEWEREISNYTDLIYTLIEKSQNQQEKNEQELLELDKWASLWNWFDITNWLWYIKIFIMIVGGLIGLRIVFTVLSIVNRVRQGYSPLSFQTRLPARRGPDRPERIEEEGGERDRDRSGSLVNGSLALIWDDLRSLCLFSYHRLRDLLLIVTRIVELLGRRGWEALKYWWNLLQYWSQELKNSAVSLLNATAIAVAEGTDRVIEVVQGACRAIRHIPRRIRQGLERILL</sequence>
<keyword evidence="21 33" id="KW-1164">Virus endocytosis by host</keyword>
<dbReference type="GO" id="GO:0039654">
    <property type="term" value="P:fusion of virus membrane with host endosome membrane"/>
    <property type="evidence" value="ECO:0007669"/>
    <property type="project" value="UniProtKB-UniRule"/>
</dbReference>
<evidence type="ECO:0000256" key="29">
    <source>
        <dbReference type="ARBA" id="ARBA00023280"/>
    </source>
</evidence>
<dbReference type="EMBL" id="JN002042">
    <property type="protein sequence ID" value="AEH41898.1"/>
    <property type="molecule type" value="Genomic_DNA"/>
</dbReference>
<evidence type="ECO:0000259" key="37">
    <source>
        <dbReference type="Pfam" id="PF00517"/>
    </source>
</evidence>
<feature type="topological domain" description="Cytoplasmic" evidence="33">
    <location>
        <begin position="708"/>
        <end position="858"/>
    </location>
</feature>
<dbReference type="GO" id="GO:0019082">
    <property type="term" value="P:viral protein processing"/>
    <property type="evidence" value="ECO:0007669"/>
    <property type="project" value="UniProtKB-UniRule"/>
</dbReference>
<keyword evidence="11 33" id="KW-0945">Host-virus interaction</keyword>
<dbReference type="EMBL" id="JN002036">
    <property type="protein sequence ID" value="AEH41892.1"/>
    <property type="molecule type" value="Genomic_DNA"/>
</dbReference>
<keyword evidence="23 33" id="KW-1039">Host endosome</keyword>
<evidence type="ECO:0000256" key="11">
    <source>
        <dbReference type="ARBA" id="ARBA00022581"/>
    </source>
</evidence>
<evidence type="ECO:0000256" key="3">
    <source>
        <dbReference type="ARBA" id="ARBA00004505"/>
    </source>
</evidence>
<dbReference type="FunFam" id="1.20.5.490:FF:000001">
    <property type="entry name" value="Envelope glycoprotein gp160"/>
    <property type="match status" value="1"/>
</dbReference>
<dbReference type="GO" id="GO:0055036">
    <property type="term" value="C:virion membrane"/>
    <property type="evidence" value="ECO:0007669"/>
    <property type="project" value="UniProtKB-SubCell"/>
</dbReference>
<keyword evidence="8 33" id="KW-1170">Fusion of virus membrane with host endosomal membrane</keyword>
<evidence type="ECO:0000256" key="16">
    <source>
        <dbReference type="ARBA" id="ARBA00022729"/>
    </source>
</evidence>
<dbReference type="GO" id="GO:0019062">
    <property type="term" value="P:virion attachment to host cell"/>
    <property type="evidence" value="ECO:0007669"/>
    <property type="project" value="UniProtKB-UniRule"/>
</dbReference>
<dbReference type="GO" id="GO:0005198">
    <property type="term" value="F:structural molecule activity"/>
    <property type="evidence" value="ECO:0007669"/>
    <property type="project" value="UniProtKB-UniRule"/>
</dbReference>
<dbReference type="SUPFAM" id="SSF58069">
    <property type="entry name" value="Virus ectodomain"/>
    <property type="match status" value="1"/>
</dbReference>
<evidence type="ECO:0000313" key="39">
    <source>
        <dbReference type="EMBL" id="AEH41898.1"/>
    </source>
</evidence>
<comment type="function">
    <text evidence="33">Surface protein gp120: Attaches the virus to the host lymphoid cell by binding to the primary receptor CD4. This interaction induces a structural rearrangement creating a high affinity binding site for a chemokine coreceptor like CXCR4 and/or CCR5. Acts as a ligand for CD209/DC-SIGN and CLEC4M/DC-SIGNR, which are respectively found on dendritic cells (DCs), and on endothelial cells of liver sinusoids and lymph node sinuses. These interactions allow capture of viral particles at mucosal surfaces by these cells and subsequent transmission to permissive cells. HIV subverts the migration properties of dendritic cells to gain access to CD4+ T-cells in lymph nodes. Virus transmission to permissive T-cells occurs either in trans (without DCs infection, through viral capture and transmission), or in cis (following DCs productive infection, through the usual CD4-gp120 interaction), thereby inducing a robust infection. In trans infection, bound virions remain infectious over days and it is proposed that they are not degraded, but protected in non-lysosomal acidic organelles within the DCs close to the cell membrane thus contributing to the viral infectious potential during DCs' migration from the periphery to the lymphoid tissues. On arrival at lymphoid tissues, intact virions recycle back to DCs' cell surface allowing virus transmission to CD4+ T-cells.</text>
</comment>
<feature type="lipid moiety-binding region" description="S-palmitoyl cysteine; by host" evidence="33">
    <location>
        <position position="839"/>
    </location>
</feature>
<dbReference type="Pfam" id="PF00517">
    <property type="entry name" value="GP41"/>
    <property type="match status" value="1"/>
</dbReference>
<dbReference type="Gene3D" id="1.10.287.210">
    <property type="match status" value="1"/>
</dbReference>
<dbReference type="GO" id="GO:1903911">
    <property type="term" value="P:positive regulation of receptor clustering"/>
    <property type="evidence" value="ECO:0007669"/>
    <property type="project" value="UniProtKB-UniRule"/>
</dbReference>
<evidence type="ECO:0000256" key="32">
    <source>
        <dbReference type="ARBA" id="ARBA00062028"/>
    </source>
</evidence>
<comment type="domain">
    <text evidence="33">Some of the most genetically diverse regions of the viral genome are present in Env. They are called variable regions 1 through 5 (V1 through V5). Coreceptor usage of gp120 is determined mainly by the primary structure of the third variable region (V3) in the outer domain of gp120. The sequence of V3 determines which coreceptor, CCR5 and/or CXCR4 (corresponding to R5/macrophage, X4/T cell and R5X4/T cell and macrophage tropism), is used to trigger the fusion potential of the Env complex, and hence which cells the virus can infect. Binding to CCR5 involves a region adjacent in addition to V3.</text>
</comment>
<comment type="function">
    <text evidence="33">Envelope glycoprotein gp160: Oligomerizes in the host endoplasmic reticulum into predominantly trimers. In a second time, gp160 transits in the host Golgi, where glycosylation is completed. The precursor is then proteolytically cleaved in the trans-Golgi and thereby activated by cellular furin or furin-like proteases to produce gp120 and gp41.</text>
</comment>
<evidence type="ECO:0000256" key="34">
    <source>
        <dbReference type="RuleBase" id="RU363095"/>
    </source>
</evidence>
<comment type="similarity">
    <text evidence="33">Belongs to the HIV-1 env protein family.</text>
</comment>
<evidence type="ECO:0000256" key="28">
    <source>
        <dbReference type="ARBA" id="ARBA00023180"/>
    </source>
</evidence>
<keyword evidence="19 33" id="KW-1043">Host membrane</keyword>
<keyword evidence="15 33" id="KW-0053">Apoptosis</keyword>
<feature type="chain" id="PRO_5042647262" description="Envelope glycoprotein gp160" evidence="33">
    <location>
        <begin position="33"/>
        <end position="858"/>
    </location>
</feature>
<feature type="disulfide bond" evidence="33">
    <location>
        <begin position="217"/>
        <end position="246"/>
    </location>
</feature>
<evidence type="ECO:0000256" key="10">
    <source>
        <dbReference type="ARBA" id="ARBA00022570"/>
    </source>
</evidence>
<dbReference type="FunFam" id="2.170.40.20:FF:000003">
    <property type="entry name" value="Envelope glycoprotein gp160"/>
    <property type="match status" value="1"/>
</dbReference>
<keyword evidence="16 33" id="KW-0732">Signal</keyword>
<comment type="subcellular location">
    <subcellularLocation>
        <location evidence="3">Host cell membrane</location>
        <topology evidence="3">Peripheral membrane protein</topology>
    </subcellularLocation>
    <subcellularLocation>
        <location evidence="1">Host cell membrane</location>
        <topology evidence="1">Single-pass type I membrane protein</topology>
    </subcellularLocation>
    <subcellularLocation>
        <location evidence="2">Host endosome membrane</location>
        <topology evidence="2">Peripheral membrane protein</topology>
    </subcellularLocation>
    <subcellularLocation>
        <location evidence="5">Host endosome membrane</location>
        <topology evidence="5">Single-pass type I membrane protein</topology>
    </subcellularLocation>
    <subcellularLocation>
        <location evidence="6">Virion membrane</location>
        <topology evidence="6">Peripheral membrane protein</topology>
    </subcellularLocation>
    <subcellularLocation>
        <location evidence="4">Virion membrane</location>
        <topology evidence="4">Single-pass type I membrane protein</topology>
    </subcellularLocation>
</comment>
<comment type="PTM">
    <text evidence="33">Highly glycosylated by host. The high number of glycan on the protein is reffered to as 'glycan shield' because it contributes to hide protein sequence from adaptive immune system.</text>
</comment>
<feature type="short sequence motif" description="Di-leucine internalization motif" evidence="33">
    <location>
        <begin position="857"/>
        <end position="858"/>
    </location>
</feature>
<evidence type="ECO:0000256" key="26">
    <source>
        <dbReference type="ARBA" id="ARBA00023139"/>
    </source>
</evidence>
<evidence type="ECO:0000256" key="1">
    <source>
        <dbReference type="ARBA" id="ARBA00004402"/>
    </source>
</evidence>
<gene>
    <name evidence="33 39" type="primary">env</name>
</gene>
<comment type="caution">
    <text evidence="33 34">Lacks conserved residue(s) required for the propagation of feature annotation.</text>
</comment>
<feature type="disulfide bond" evidence="33">
    <location>
        <begin position="600"/>
        <end position="606"/>
    </location>
</feature>
<dbReference type="Pfam" id="PF00516">
    <property type="entry name" value="GP120"/>
    <property type="match status" value="1"/>
</dbReference>
<evidence type="ECO:0000256" key="22">
    <source>
        <dbReference type="ARBA" id="ARBA00022989"/>
    </source>
</evidence>
<comment type="subunit">
    <text evidence="33">The mature envelope protein (Env) consists of a homotrimer of non-covalently associated gp120-gp41 heterodimers. The resulting complex protrudes from the virus surface as a spike. There seems to be as few as 10 spikes on the average virion. Surface protein gp120 interacts with host CD4, CCR5 and CXCR4. Gp120 also interacts with the C-type lectins CD209/DC-SIGN and CLEC4M/DC-SIGNR (collectively referred to as DC-SIGN(R)). Gp120 and gp41 interact with GalCer. Gp120 interacts with host ITGA4/ITGB7 complex; on CD4+ T-cells, this interaction results in rapid activation of integrin ITGAL/LFA-1, which facilitates efficient cell-to-cell spreading of HIV-1. Gp120 interacts with cell-associated heparan sulfate; this interaction increases virus infectivity on permissive cells and may be involved in infection of CD4- cells.</text>
</comment>
<dbReference type="Gene3D" id="2.170.40.20">
    <property type="entry name" value="Human immunodeficiency virus 1, Gp160, envelope glycoprotein"/>
    <property type="match status" value="2"/>
</dbReference>
<dbReference type="InterPro" id="IPR000777">
    <property type="entry name" value="HIV1_Gp120"/>
</dbReference>
<keyword evidence="9 33" id="KW-1032">Host cell membrane</keyword>
<feature type="region of interest" description="Fusion peptide" evidence="33">
    <location>
        <begin position="514"/>
        <end position="534"/>
    </location>
</feature>
<evidence type="ECO:0000256" key="13">
    <source>
        <dbReference type="ARBA" id="ARBA00022685"/>
    </source>
</evidence>
<comment type="subcellular location">
    <molecule>Transmembrane protein gp41</molecule>
    <subcellularLocation>
        <location evidence="33">Virion membrane</location>
        <topology evidence="33">Single-pass type I membrane protein</topology>
    </subcellularLocation>
    <subcellularLocation>
        <location evidence="33">Host cell membrane</location>
        <topology evidence="33">Single-pass type I membrane protein</topology>
    </subcellularLocation>
    <subcellularLocation>
        <location evidence="33">Host endosome membrane</location>
        <topology evidence="33">Single-pass type I membrane protein</topology>
    </subcellularLocation>
    <text evidence="33">It is probably concentrated at the site of budding and incorporated into the virions possibly by contacts between the cytoplasmic tail of Env and the N-terminus of Gag.</text>
</comment>
<evidence type="ECO:0000256" key="18">
    <source>
        <dbReference type="ARBA" id="ARBA00022844"/>
    </source>
</evidence>
<comment type="domain">
    <text evidence="33 34">The 17 amino acids long immunosuppressive region is present in many retroviral envelope proteins. Synthetic peptides derived from this relatively conserved sequence inhibit immune function in vitro and in vivo.</text>
</comment>
<evidence type="ECO:0000256" key="5">
    <source>
        <dbReference type="ARBA" id="ARBA00004578"/>
    </source>
</evidence>
<feature type="region of interest" description="Disordered" evidence="35">
    <location>
        <begin position="721"/>
        <end position="748"/>
    </location>
</feature>
<dbReference type="GO" id="GO:0075512">
    <property type="term" value="P:clathrin-dependent endocytosis of virus by host cell"/>
    <property type="evidence" value="ECO:0007669"/>
    <property type="project" value="UniProtKB-UniRule"/>
</dbReference>
<evidence type="ECO:0000256" key="31">
    <source>
        <dbReference type="ARBA" id="ARBA00023296"/>
    </source>
</evidence>
<keyword evidence="7 33" id="KW-1168">Fusion of virus membrane with host membrane</keyword>
<dbReference type="GO" id="GO:0019031">
    <property type="term" value="C:viral envelope"/>
    <property type="evidence" value="ECO:0007669"/>
    <property type="project" value="UniProtKB-KW"/>
</dbReference>
<evidence type="ECO:0000256" key="14">
    <source>
        <dbReference type="ARBA" id="ARBA00022692"/>
    </source>
</evidence>
<evidence type="ECO:0000256" key="6">
    <source>
        <dbReference type="ARBA" id="ARBA00004650"/>
    </source>
</evidence>
<accession>F8V1E3</accession>
<comment type="subunit">
    <text evidence="32">The mature envelope protein (Env) consists of a homotrimer of non-covalently associated gp120-gp41 heterodimers. The resulting complex protrudes from the virus surface as a spike. There seems to be as few as 10 spikes on the average virion. Interacts with host CD4, CCR5 and CXCR4. Gp120 also interacts with the C-type lectins CD209/DC-SIGN and CLEC4M/DC-SIGNR (collectively referred to as DC-SIGN(R)). Gp120 and gp41 interact with GalCer. Gp120 interacts with host ITGA4/ITGB7 complex; on CD4+ T-cells, this interaction results in rapid activation of integrin ITGAL/LFA-1, which facilitates efficient cell-to-cell spreading of HIV-1. Gp120 interacts with cell-associated heparan sulfate; this interaction increases virus infectivity on permissive cells and may be involved in infection of CD4- cells.</text>
</comment>
<evidence type="ECO:0000256" key="33">
    <source>
        <dbReference type="HAMAP-Rule" id="MF_04083"/>
    </source>
</evidence>
<keyword evidence="14 33" id="KW-0812">Transmembrane</keyword>
<evidence type="ECO:0000256" key="4">
    <source>
        <dbReference type="ARBA" id="ARBA00004563"/>
    </source>
</evidence>
<dbReference type="InterPro" id="IPR037527">
    <property type="entry name" value="Gp160"/>
</dbReference>
<dbReference type="SUPFAM" id="SSF56502">
    <property type="entry name" value="gp120 core"/>
    <property type="match status" value="2"/>
</dbReference>
<keyword evidence="13 33" id="KW-0165">Cleavage on pair of basic residues</keyword>
<name>F8V1E3_HV1</name>
<comment type="PTM">
    <text evidence="33">Palmitoylation of the transmembrane protein and of Env polyprotein (prior to its proteolytic cleavage) is essential for their association with host cell membrane lipid rafts. Palmitoylation is therefore required for envelope trafficking to classical lipid rafts, but not for viral replication.</text>
</comment>
<evidence type="ECO:0000256" key="12">
    <source>
        <dbReference type="ARBA" id="ARBA00022595"/>
    </source>
</evidence>
<evidence type="ECO:0000256" key="8">
    <source>
        <dbReference type="ARBA" id="ARBA00022510"/>
    </source>
</evidence>
<proteinExistence type="inferred from homology"/>
<dbReference type="GO" id="GO:0052031">
    <property type="term" value="P:symbiont-mediated perturbation of host defense response"/>
    <property type="evidence" value="ECO:0007669"/>
    <property type="project" value="UniProtKB-UniRule"/>
</dbReference>
<keyword evidence="17 33" id="KW-1161">Viral attachment to host cell</keyword>
<evidence type="ECO:0000256" key="9">
    <source>
        <dbReference type="ARBA" id="ARBA00022511"/>
    </source>
</evidence>
<feature type="lipid moiety-binding region" description="S-palmitoyl cysteine; by host" evidence="33">
    <location>
        <position position="766"/>
    </location>
</feature>
<comment type="miscellaneous">
    <text evidence="33">Inhibitors targeting HIV-1 viral envelope proteins are used as antiretroviral drugs. Attachment of virions to the cell surface via non-specific interactions and CD4 binding can be blocked by inhibitors that include cyanovirin-N, cyclotriazadisulfonamide analogs, PRO 2000, TNX 355 and PRO 542. In addition, BMS 806 can block CD4-induced conformational changes. Env interactions with the coreceptor molecules can be targeted by CCR5 antagonists including SCH-D, maraviroc (UK 427857) and aplaviroc (GW 873140), and the CXCR4 antagonist AMD 070. Fusion of viral and cellular membranes can be inhibited by peptides such as enfuvirtide and tifuvirtide (T 1249). Resistance to inhibitors associated with mutations in Env are observed. Most of the time, single mutations confer only a modest reduction in drug susceptibility. Combination of several mutations is usually required to develop a high-level drug resistance.</text>
</comment>
<keyword evidence="24 33" id="KW-0175">Coiled coil</keyword>
<feature type="site" description="Cleavage; by host furin" evidence="33">
    <location>
        <begin position="513"/>
        <end position="514"/>
    </location>
</feature>
<feature type="region of interest" description="CD4-binding loop" evidence="33">
    <location>
        <begin position="362"/>
        <end position="372"/>
    </location>
</feature>
<feature type="disulfide bond" evidence="33">
    <location>
        <begin position="54"/>
        <end position="74"/>
    </location>
</feature>
<keyword evidence="29 33" id="KW-0899">Viral immunoevasion</keyword>
<evidence type="ECO:0000256" key="17">
    <source>
        <dbReference type="ARBA" id="ARBA00022804"/>
    </source>
</evidence>
<feature type="region of interest" description="MPER; binding to GalCer" evidence="33">
    <location>
        <begin position="664"/>
        <end position="685"/>
    </location>
</feature>
<evidence type="ECO:0000256" key="15">
    <source>
        <dbReference type="ARBA" id="ARBA00022703"/>
    </source>
</evidence>
<feature type="region of interest" description="V2" evidence="33">
    <location>
        <begin position="156"/>
        <end position="195"/>
    </location>
</feature>
<feature type="short sequence motif" description="YXXL motif; contains endocytosis signal" evidence="33">
    <location>
        <begin position="714"/>
        <end position="717"/>
    </location>
</feature>
<keyword evidence="25 33" id="KW-0472">Membrane</keyword>
<feature type="disulfide bond" evidence="33">
    <location>
        <begin position="227"/>
        <end position="238"/>
    </location>
</feature>
<evidence type="ECO:0000256" key="21">
    <source>
        <dbReference type="ARBA" id="ARBA00022890"/>
    </source>
</evidence>
<keyword evidence="12 33" id="KW-1162">Viral penetration into host cytoplasm</keyword>
<feature type="region of interest" description="Immunosuppression" evidence="33">
    <location>
        <begin position="576"/>
        <end position="594"/>
    </location>
</feature>
<dbReference type="FunFam" id="1.10.287.210:FF:000001">
    <property type="entry name" value="Envelope glycoprotein gp160"/>
    <property type="match status" value="1"/>
</dbReference>
<organismHost>
    <name type="scientific">Homo sapiens</name>
    <name type="common">Human</name>
    <dbReference type="NCBI Taxonomy" id="9606"/>
</organismHost>
<dbReference type="GO" id="GO:0019064">
    <property type="term" value="P:fusion of virus membrane with host plasma membrane"/>
    <property type="evidence" value="ECO:0007669"/>
    <property type="project" value="UniProtKB-UniRule"/>
</dbReference>
<feature type="chain" id="PRO_5042647261" description="Transmembrane protein gp41" evidence="33">
    <location>
        <begin position="514"/>
        <end position="858"/>
    </location>
</feature>